<organism evidence="1 2">
    <name type="scientific">Agrobacterium genomosp. 2 str. CFBP 5494</name>
    <dbReference type="NCBI Taxonomy" id="1183436"/>
    <lineage>
        <taxon>Bacteria</taxon>
        <taxon>Pseudomonadati</taxon>
        <taxon>Pseudomonadota</taxon>
        <taxon>Alphaproteobacteria</taxon>
        <taxon>Hyphomicrobiales</taxon>
        <taxon>Rhizobiaceae</taxon>
        <taxon>Rhizobium/Agrobacterium group</taxon>
        <taxon>Agrobacterium</taxon>
        <taxon>Agrobacterium tumefaciens complex</taxon>
    </lineage>
</organism>
<reference evidence="1 2" key="1">
    <citation type="submission" date="2016-01" db="EMBL/GenBank/DDBJ databases">
        <authorList>
            <person name="Regsiter A."/>
            <person name="william w."/>
        </authorList>
    </citation>
    <scope>NUCLEOTIDE SEQUENCE [LARGE SCALE GENOMIC DNA]</scope>
    <source>
        <strain evidence="1 2">CFBP 5494</strain>
    </source>
</reference>
<comment type="caution">
    <text evidence="1">The sequence shown here is derived from an EMBL/GenBank/DDBJ whole genome shotgun (WGS) entry which is preliminary data.</text>
</comment>
<protein>
    <submittedName>
        <fullName evidence="1">Uncharacterized protein</fullName>
    </submittedName>
</protein>
<dbReference type="EMBL" id="FBVY01000004">
    <property type="protein sequence ID" value="CUW87418.1"/>
    <property type="molecule type" value="Genomic_DNA"/>
</dbReference>
<dbReference type="AlphaFoldDB" id="A0A9W5AZC7"/>
<evidence type="ECO:0000313" key="2">
    <source>
        <dbReference type="Proteomes" id="UP000191933"/>
    </source>
</evidence>
<name>A0A9W5AZC7_9HYPH</name>
<dbReference type="Proteomes" id="UP000191933">
    <property type="component" value="Unassembled WGS sequence"/>
</dbReference>
<gene>
    <name evidence="1" type="ORF">AGR2A_Cc120037</name>
</gene>
<keyword evidence="2" id="KW-1185">Reference proteome</keyword>
<proteinExistence type="predicted"/>
<evidence type="ECO:0000313" key="1">
    <source>
        <dbReference type="EMBL" id="CUW87418.1"/>
    </source>
</evidence>
<accession>A0A9W5AZC7</accession>
<sequence length="122" mass="12959">MRLTLCESDPETTDLGFQARDMADGAHGNATQLVSAAARLSQLACIAIGRPALFALFGGLLASGVRVGERGNDGCGKEAEFQACAASRIARVENRHAHTRYLLVNSKCIDIRTRIACEPAIS</sequence>